<reference evidence="3 4" key="1">
    <citation type="submission" date="2018-01" db="EMBL/GenBank/DDBJ databases">
        <title>Genomic Encyclopedia of Archaeal and Bacterial Type Strains, Phase II (KMG-II): from individual species to whole genera.</title>
        <authorList>
            <person name="Goeker M."/>
        </authorList>
    </citation>
    <scope>NUCLEOTIDE SEQUENCE [LARGE SCALE GENOMIC DNA]</scope>
    <source>
        <strain evidence="3 4">DSM 17023</strain>
    </source>
</reference>
<dbReference type="SUPFAM" id="SSF50621">
    <property type="entry name" value="Alanine racemase C-terminal domain-like"/>
    <property type="match status" value="1"/>
</dbReference>
<proteinExistence type="predicted"/>
<dbReference type="SUPFAM" id="SSF51419">
    <property type="entry name" value="PLP-binding barrel"/>
    <property type="match status" value="1"/>
</dbReference>
<dbReference type="PANTHER" id="PTHR43727">
    <property type="entry name" value="DIAMINOPIMELATE DECARBOXYLASE"/>
    <property type="match status" value="1"/>
</dbReference>
<dbReference type="PANTHER" id="PTHR43727:SF2">
    <property type="entry name" value="GROUP IV DECARBOXYLASE"/>
    <property type="match status" value="1"/>
</dbReference>
<dbReference type="OrthoDB" id="9802241at2"/>
<accession>A0A2S3V101</accession>
<keyword evidence="4" id="KW-1185">Reference proteome</keyword>
<dbReference type="AlphaFoldDB" id="A0A2S3V101"/>
<dbReference type="EMBL" id="PPCN01000001">
    <property type="protein sequence ID" value="POF33636.1"/>
    <property type="molecule type" value="Genomic_DNA"/>
</dbReference>
<evidence type="ECO:0000256" key="2">
    <source>
        <dbReference type="ARBA" id="ARBA00022898"/>
    </source>
</evidence>
<gene>
    <name evidence="3" type="ORF">CLV41_10185</name>
</gene>
<comment type="cofactor">
    <cofactor evidence="1">
        <name>pyridoxal 5'-phosphate</name>
        <dbReference type="ChEBI" id="CHEBI:597326"/>
    </cofactor>
</comment>
<sequence>MNLRNPPEKFVEPGQSARLAGHWVSGVDLLLICSALGTPVFVYSEAQLLKNIHRVKDGIRAAGLEGRVSLYVPFFPNANPHILKPLQAEGAGLLLQMPNEYDITTRHGFSDFIVSPGHVSNEEIGFWCKKGYRTFLASLDEINFALNENAPTISVRIDSLDSDKPGIKVGQLADLSEMLKAHDRTLECFEVYCGSGNSLTDMVDIVRKIFQIYLDHFPDAKAINFAGGHGFDYEKWGEQEKHFDWRTYFQQIAKLASEMGIPDTVNFLFEPARDVLADTGVLIAGVKRNIVTHSNGSIVVTDGSRMLMPSAQLRNRAHNTVFLDSGFREINESENATSCKIRGRSILRNDYILPGEVSVDNSVGVGDHLMIMDVGAYCATQHMEFLNVPPAAEVVVDINGIAHLVTMPGDDFDKWRNVLPEPRLIAGSIPDSRESRIA</sequence>
<protein>
    <submittedName>
        <fullName evidence="3">Diaminopimelate decarboxylase</fullName>
    </submittedName>
</protein>
<dbReference type="InterPro" id="IPR029066">
    <property type="entry name" value="PLP-binding_barrel"/>
</dbReference>
<dbReference type="RefSeq" id="WP_103220325.1">
    <property type="nucleotide sequence ID" value="NZ_PPCN01000001.1"/>
</dbReference>
<dbReference type="GO" id="GO:0009089">
    <property type="term" value="P:lysine biosynthetic process via diaminopimelate"/>
    <property type="evidence" value="ECO:0007669"/>
    <property type="project" value="TreeGrafter"/>
</dbReference>
<dbReference type="Gene3D" id="2.40.37.10">
    <property type="entry name" value="Lyase, Ornithine Decarboxylase, Chain A, domain 1"/>
    <property type="match status" value="1"/>
</dbReference>
<keyword evidence="2" id="KW-0663">Pyridoxal phosphate</keyword>
<evidence type="ECO:0000313" key="3">
    <source>
        <dbReference type="EMBL" id="POF33636.1"/>
    </source>
</evidence>
<organism evidence="3 4">
    <name type="scientific">Roseibium marinum</name>
    <dbReference type="NCBI Taxonomy" id="281252"/>
    <lineage>
        <taxon>Bacteria</taxon>
        <taxon>Pseudomonadati</taxon>
        <taxon>Pseudomonadota</taxon>
        <taxon>Alphaproteobacteria</taxon>
        <taxon>Hyphomicrobiales</taxon>
        <taxon>Stappiaceae</taxon>
        <taxon>Roseibium</taxon>
    </lineage>
</organism>
<dbReference type="Gene3D" id="3.20.20.10">
    <property type="entry name" value="Alanine racemase"/>
    <property type="match status" value="1"/>
</dbReference>
<dbReference type="GO" id="GO:0008836">
    <property type="term" value="F:diaminopimelate decarboxylase activity"/>
    <property type="evidence" value="ECO:0007669"/>
    <property type="project" value="TreeGrafter"/>
</dbReference>
<dbReference type="Proteomes" id="UP000236959">
    <property type="component" value="Unassembled WGS sequence"/>
</dbReference>
<evidence type="ECO:0000256" key="1">
    <source>
        <dbReference type="ARBA" id="ARBA00001933"/>
    </source>
</evidence>
<comment type="caution">
    <text evidence="3">The sequence shown here is derived from an EMBL/GenBank/DDBJ whole genome shotgun (WGS) entry which is preliminary data.</text>
</comment>
<name>A0A2S3V101_9HYPH</name>
<evidence type="ECO:0000313" key="4">
    <source>
        <dbReference type="Proteomes" id="UP000236959"/>
    </source>
</evidence>
<dbReference type="InterPro" id="IPR009006">
    <property type="entry name" value="Ala_racemase/Decarboxylase_C"/>
</dbReference>